<keyword evidence="1" id="KW-1277">Toxin-antitoxin system</keyword>
<dbReference type="STRING" id="1758689.SGUI_2309"/>
<dbReference type="EMBL" id="CP014989">
    <property type="protein sequence ID" value="ANS79705.1"/>
    <property type="molecule type" value="Genomic_DNA"/>
</dbReference>
<dbReference type="Pfam" id="PF07704">
    <property type="entry name" value="PSK_trans_fac"/>
    <property type="match status" value="1"/>
</dbReference>
<proteinExistence type="predicted"/>
<dbReference type="InterPro" id="IPR011660">
    <property type="entry name" value="VapB-like"/>
</dbReference>
<dbReference type="RefSeq" id="WP_066640423.1">
    <property type="nucleotide sequence ID" value="NZ_CP014989.1"/>
</dbReference>
<dbReference type="PATRIC" id="fig|1758689.4.peg.2406"/>
<accession>A0A1B1NEC6</accession>
<gene>
    <name evidence="2" type="ORF">SGUI_2309</name>
</gene>
<name>A0A1B1NEC6_9MICO</name>
<evidence type="ECO:0000313" key="3">
    <source>
        <dbReference type="Proteomes" id="UP000092482"/>
    </source>
</evidence>
<evidence type="ECO:0000313" key="2">
    <source>
        <dbReference type="EMBL" id="ANS79705.1"/>
    </source>
</evidence>
<dbReference type="Proteomes" id="UP000092482">
    <property type="component" value="Chromosome"/>
</dbReference>
<protein>
    <recommendedName>
        <fullName evidence="4">Antitoxin</fullName>
    </recommendedName>
</protein>
<evidence type="ECO:0008006" key="4">
    <source>
        <dbReference type="Google" id="ProtNLM"/>
    </source>
</evidence>
<sequence length="84" mass="9198">MALNIKDAETDRLARELAAATGESITVAARRAIEERLARVTALARAEKGTDELEGIIERGRRRPVIDARTPEDIVGYDEAGLPR</sequence>
<dbReference type="KEGG" id="serj:SGUI_2309"/>
<reference evidence="2 3" key="1">
    <citation type="submission" date="2016-03" db="EMBL/GenBank/DDBJ databases">
        <title>Shallow-sea hydrothermal system.</title>
        <authorList>
            <person name="Tang K."/>
        </authorList>
    </citation>
    <scope>NUCLEOTIDE SEQUENCE [LARGE SCALE GENOMIC DNA]</scope>
    <source>
        <strain evidence="2 3">JLT9</strain>
    </source>
</reference>
<keyword evidence="3" id="KW-1185">Reference proteome</keyword>
<evidence type="ECO:0000256" key="1">
    <source>
        <dbReference type="ARBA" id="ARBA00022649"/>
    </source>
</evidence>
<dbReference type="AlphaFoldDB" id="A0A1B1NEC6"/>
<organism evidence="2 3">
    <name type="scientific">Serinicoccus hydrothermalis</name>
    <dbReference type="NCBI Taxonomy" id="1758689"/>
    <lineage>
        <taxon>Bacteria</taxon>
        <taxon>Bacillati</taxon>
        <taxon>Actinomycetota</taxon>
        <taxon>Actinomycetes</taxon>
        <taxon>Micrococcales</taxon>
        <taxon>Ornithinimicrobiaceae</taxon>
        <taxon>Serinicoccus</taxon>
    </lineage>
</organism>